<reference evidence="1" key="3">
    <citation type="submission" date="2025-09" db="UniProtKB">
        <authorList>
            <consortium name="Ensembl"/>
        </authorList>
    </citation>
    <scope>IDENTIFICATION</scope>
</reference>
<dbReference type="OMA" id="GHEKVCI"/>
<dbReference type="Proteomes" id="UP000472272">
    <property type="component" value="Chromosome 17"/>
</dbReference>
<evidence type="ECO:0000313" key="1">
    <source>
        <dbReference type="Ensembl" id="ENSPMRP00000034233.1"/>
    </source>
</evidence>
<dbReference type="PANTHER" id="PTHR11412">
    <property type="entry name" value="MACROGLOBULIN / COMPLEMENT"/>
    <property type="match status" value="1"/>
</dbReference>
<dbReference type="InterPro" id="IPR050473">
    <property type="entry name" value="A2M/Complement_sys"/>
</dbReference>
<dbReference type="Ensembl" id="ENSPMRT00000036323.1">
    <property type="protein sequence ID" value="ENSPMRP00000034233.1"/>
    <property type="gene ID" value="ENSPMRG00000022229.1"/>
</dbReference>
<evidence type="ECO:0000313" key="2">
    <source>
        <dbReference type="Proteomes" id="UP000472272"/>
    </source>
</evidence>
<keyword evidence="2" id="KW-1185">Reference proteome</keyword>
<dbReference type="PANTHER" id="PTHR11412:SF170">
    <property type="entry name" value="OVOSTATIN"/>
    <property type="match status" value="1"/>
</dbReference>
<dbReference type="AlphaFoldDB" id="A0A670K9M3"/>
<accession>A0A670K9M3</accession>
<proteinExistence type="predicted"/>
<protein>
    <submittedName>
        <fullName evidence="1">Uncharacterized protein</fullName>
    </submittedName>
</protein>
<reference evidence="1 2" key="1">
    <citation type="journal article" date="2019" name="Proc. Natl. Acad. Sci. U.S.A.">
        <title>Regulatory changes in pterin and carotenoid genes underlie balanced color polymorphisms in the wall lizard.</title>
        <authorList>
            <person name="Andrade P."/>
            <person name="Pinho C."/>
            <person name="Perez I de Lanuza G."/>
            <person name="Afonso S."/>
            <person name="Brejcha J."/>
            <person name="Rubin C.J."/>
            <person name="Wallerman O."/>
            <person name="Pereira P."/>
            <person name="Sabatino S.J."/>
            <person name="Bellati A."/>
            <person name="Pellitteri-Rosa D."/>
            <person name="Bosakova Z."/>
            <person name="Bunikis I."/>
            <person name="Carretero M.A."/>
            <person name="Feiner N."/>
            <person name="Marsik P."/>
            <person name="Pauperio F."/>
            <person name="Salvi D."/>
            <person name="Soler L."/>
            <person name="While G.M."/>
            <person name="Uller T."/>
            <person name="Font E."/>
            <person name="Andersson L."/>
            <person name="Carneiro M."/>
        </authorList>
    </citation>
    <scope>NUCLEOTIDE SEQUENCE</scope>
</reference>
<dbReference type="Gene3D" id="2.60.40.1930">
    <property type="match status" value="2"/>
</dbReference>
<dbReference type="GeneTree" id="ENSGT00940000158779"/>
<reference evidence="1" key="2">
    <citation type="submission" date="2025-08" db="UniProtKB">
        <authorList>
            <consortium name="Ensembl"/>
        </authorList>
    </citation>
    <scope>IDENTIFICATION</scope>
</reference>
<sequence length="140" mass="15661">MCCELLLLVRTNTAALLGFHRQYVLVVPSVLQSGSANTACVQLLNLKETVNLNVFLEYERRNVTVFQEVVRRKAFYCSIAWFLPSQVPEASSNPVAYITISLNGTTVNVTERRVLAIQNKGIVVFVQTDKPIYKPGQEGK</sequence>
<organism evidence="1 2">
    <name type="scientific">Podarcis muralis</name>
    <name type="common">Wall lizard</name>
    <name type="synonym">Lacerta muralis</name>
    <dbReference type="NCBI Taxonomy" id="64176"/>
    <lineage>
        <taxon>Eukaryota</taxon>
        <taxon>Metazoa</taxon>
        <taxon>Chordata</taxon>
        <taxon>Craniata</taxon>
        <taxon>Vertebrata</taxon>
        <taxon>Euteleostomi</taxon>
        <taxon>Lepidosauria</taxon>
        <taxon>Squamata</taxon>
        <taxon>Bifurcata</taxon>
        <taxon>Unidentata</taxon>
        <taxon>Episquamata</taxon>
        <taxon>Laterata</taxon>
        <taxon>Lacertibaenia</taxon>
        <taxon>Lacertidae</taxon>
        <taxon>Podarcis</taxon>
    </lineage>
</organism>
<name>A0A670K9M3_PODMU</name>